<evidence type="ECO:0000313" key="4">
    <source>
        <dbReference type="EMBL" id="MCM0618869.1"/>
    </source>
</evidence>
<comment type="caution">
    <text evidence="4">The sequence shown here is derived from an EMBL/GenBank/DDBJ whole genome shotgun (WGS) entry which is preliminary data.</text>
</comment>
<dbReference type="Proteomes" id="UP001139485">
    <property type="component" value="Unassembled WGS sequence"/>
</dbReference>
<dbReference type="GO" id="GO:0005886">
    <property type="term" value="C:plasma membrane"/>
    <property type="evidence" value="ECO:0007669"/>
    <property type="project" value="TreeGrafter"/>
</dbReference>
<dbReference type="GO" id="GO:0032259">
    <property type="term" value="P:methylation"/>
    <property type="evidence" value="ECO:0007669"/>
    <property type="project" value="UniProtKB-KW"/>
</dbReference>
<organism evidence="4 5">
    <name type="scientific">Nocardioides bruguierae</name>
    <dbReference type="NCBI Taxonomy" id="2945102"/>
    <lineage>
        <taxon>Bacteria</taxon>
        <taxon>Bacillati</taxon>
        <taxon>Actinomycetota</taxon>
        <taxon>Actinomycetes</taxon>
        <taxon>Propionibacteriales</taxon>
        <taxon>Nocardioidaceae</taxon>
        <taxon>Nocardioides</taxon>
    </lineage>
</organism>
<sequence length="256" mass="27148">MHPAPADPADPDPADPDRVDPKALRARAAAVPPVESRLQRLSDEADGFMPVDEGAALHRWARVALDQAPAPLLEIGTYCGKSAILLGAAARSAIGREGAPPVVLTLDHHRGAEENQAGWEHHDPSLVVPGLGLMDTLPRFRTTLAATGLEDVVVPVVGRSHTVASFWTTPLSLVFVDGGHAEEHAQGDFEGWAHHLVRGGLLAVHDVFPDPADGGQAPWHVHQRALATGCFVEVDHVGSLRVLVRTRGEAGEPLEG</sequence>
<evidence type="ECO:0000256" key="1">
    <source>
        <dbReference type="ARBA" id="ARBA00022603"/>
    </source>
</evidence>
<evidence type="ECO:0000256" key="3">
    <source>
        <dbReference type="SAM" id="MobiDB-lite"/>
    </source>
</evidence>
<dbReference type="SUPFAM" id="SSF53335">
    <property type="entry name" value="S-adenosyl-L-methionine-dependent methyltransferases"/>
    <property type="match status" value="1"/>
</dbReference>
<gene>
    <name evidence="4" type="ORF">M8330_01005</name>
</gene>
<name>A0A9X2D5W8_9ACTN</name>
<dbReference type="PANTHER" id="PTHR40048:SF1">
    <property type="entry name" value="RHAMNOSYL O-METHYLTRANSFERASE"/>
    <property type="match status" value="1"/>
</dbReference>
<evidence type="ECO:0000256" key="2">
    <source>
        <dbReference type="ARBA" id="ARBA00022679"/>
    </source>
</evidence>
<feature type="region of interest" description="Disordered" evidence="3">
    <location>
        <begin position="1"/>
        <end position="31"/>
    </location>
</feature>
<proteinExistence type="predicted"/>
<dbReference type="PANTHER" id="PTHR40048">
    <property type="entry name" value="RHAMNOSYL O-METHYLTRANSFERASE"/>
    <property type="match status" value="1"/>
</dbReference>
<keyword evidence="5" id="KW-1185">Reference proteome</keyword>
<reference evidence="4" key="1">
    <citation type="submission" date="2022-05" db="EMBL/GenBank/DDBJ databases">
        <authorList>
            <person name="Tuo L."/>
        </authorList>
    </citation>
    <scope>NUCLEOTIDE SEQUENCE</scope>
    <source>
        <strain evidence="4">BSK12Z-4</strain>
    </source>
</reference>
<evidence type="ECO:0000313" key="5">
    <source>
        <dbReference type="Proteomes" id="UP001139485"/>
    </source>
</evidence>
<accession>A0A9X2D5W8</accession>
<dbReference type="InterPro" id="IPR029063">
    <property type="entry name" value="SAM-dependent_MTases_sf"/>
</dbReference>
<dbReference type="GO" id="GO:0008168">
    <property type="term" value="F:methyltransferase activity"/>
    <property type="evidence" value="ECO:0007669"/>
    <property type="project" value="UniProtKB-KW"/>
</dbReference>
<dbReference type="AlphaFoldDB" id="A0A9X2D5W8"/>
<dbReference type="RefSeq" id="WP_250825822.1">
    <property type="nucleotide sequence ID" value="NZ_JAMOIL010000001.1"/>
</dbReference>
<dbReference type="Pfam" id="PF13578">
    <property type="entry name" value="Methyltransf_24"/>
    <property type="match status" value="1"/>
</dbReference>
<protein>
    <submittedName>
        <fullName evidence="4">Class I SAM-dependent methyltransferase</fullName>
    </submittedName>
</protein>
<dbReference type="GO" id="GO:0071770">
    <property type="term" value="P:DIM/DIP cell wall layer assembly"/>
    <property type="evidence" value="ECO:0007669"/>
    <property type="project" value="TreeGrafter"/>
</dbReference>
<dbReference type="EMBL" id="JAMOIL010000001">
    <property type="protein sequence ID" value="MCM0618869.1"/>
    <property type="molecule type" value="Genomic_DNA"/>
</dbReference>
<keyword evidence="1 4" id="KW-0489">Methyltransferase</keyword>
<dbReference type="Gene3D" id="3.40.50.150">
    <property type="entry name" value="Vaccinia Virus protein VP39"/>
    <property type="match status" value="1"/>
</dbReference>
<keyword evidence="2" id="KW-0808">Transferase</keyword>